<reference evidence="1 2" key="1">
    <citation type="submission" date="2023-11" db="EMBL/GenBank/DDBJ databases">
        <authorList>
            <person name="Panchal A.K."/>
            <person name="Meaney J.S."/>
            <person name="Karas B.J."/>
            <person name="diCenzo G.C."/>
        </authorList>
    </citation>
    <scope>NUCLEOTIDE SEQUENCE [LARGE SCALE GENOMIC DNA]</scope>
    <source>
        <strain evidence="1 2">NZP2235</strain>
    </source>
</reference>
<keyword evidence="1" id="KW-0808">Transferase</keyword>
<dbReference type="GO" id="GO:0032259">
    <property type="term" value="P:methylation"/>
    <property type="evidence" value="ECO:0007669"/>
    <property type="project" value="UniProtKB-KW"/>
</dbReference>
<dbReference type="EC" id="2.1.1.-" evidence="1"/>
<dbReference type="InterPro" id="IPR029063">
    <property type="entry name" value="SAM-dependent_MTases_sf"/>
</dbReference>
<organism evidence="1 2">
    <name type="scientific">Mesorhizobium huakuii</name>
    <dbReference type="NCBI Taxonomy" id="28104"/>
    <lineage>
        <taxon>Bacteria</taxon>
        <taxon>Pseudomonadati</taxon>
        <taxon>Pseudomonadota</taxon>
        <taxon>Alphaproteobacteria</taxon>
        <taxon>Hyphomicrobiales</taxon>
        <taxon>Phyllobacteriaceae</taxon>
        <taxon>Mesorhizobium</taxon>
    </lineage>
</organism>
<proteinExistence type="predicted"/>
<evidence type="ECO:0000313" key="2">
    <source>
        <dbReference type="Proteomes" id="UP001322481"/>
    </source>
</evidence>
<gene>
    <name evidence="1" type="ORF">U0R22_002344</name>
</gene>
<keyword evidence="2" id="KW-1185">Reference proteome</keyword>
<accession>A0ABZ0VP23</accession>
<keyword evidence="1" id="KW-0489">Methyltransferase</keyword>
<dbReference type="Gene3D" id="3.40.50.150">
    <property type="entry name" value="Vaccinia Virus protein VP39"/>
    <property type="match status" value="1"/>
</dbReference>
<dbReference type="GO" id="GO:0008168">
    <property type="term" value="F:methyltransferase activity"/>
    <property type="evidence" value="ECO:0007669"/>
    <property type="project" value="UniProtKB-KW"/>
</dbReference>
<dbReference type="Gene3D" id="3.40.50.300">
    <property type="entry name" value="P-loop containing nucleotide triphosphate hydrolases"/>
    <property type="match status" value="1"/>
</dbReference>
<name>A0ABZ0VP23_9HYPH</name>
<dbReference type="RefSeq" id="WP_322418577.1">
    <property type="nucleotide sequence ID" value="NZ_CP139858.1"/>
</dbReference>
<protein>
    <submittedName>
        <fullName evidence="1">Class I SAM-dependent methyltransferase</fullName>
        <ecNumber evidence="1">2.1.1.-</ecNumber>
    </submittedName>
</protein>
<dbReference type="SUPFAM" id="SSF53335">
    <property type="entry name" value="S-adenosyl-L-methionine-dependent methyltransferases"/>
    <property type="match status" value="1"/>
</dbReference>
<dbReference type="InterPro" id="IPR027417">
    <property type="entry name" value="P-loop_NTPase"/>
</dbReference>
<evidence type="ECO:0000313" key="1">
    <source>
        <dbReference type="EMBL" id="WQB98200.1"/>
    </source>
</evidence>
<sequence>MDPDYSAWLAGKSLSTDWASRFFPLWATLFQSRRDEALDVLEIGSWEGRSAIFFLNYFGKCRLTCIDTFGGSPEHALRHKSSDQLAHVEQRFDSNLAAFGERLEKIKSPSSQALARLITDERRFDIVYVDGSHHSADVQSDAVFSWPMVRDGGIVIFDDYEWTLLADEVERPKLGIDSFLSVHAGQYRELYRGEQIIIQKIGVARNERPAIPSRSSPVPREEPVDRPQAESDVEFVLIAEAGILEAQALLLCESIRCFAGSYSRSPITAVSPRSSRRPSPLTIDRFEQLGVDYLPVEIDSCCPQYGPSYQIHSLAHAERRTGPPIIIQLDSDAVFIAEPDFSLGTFSAAARPVDSKGMCTTGPDDPFDPYWRELCALAGVDYEHLPLVRTSVTGQAVRASYNGGLVAAKRASGLFQRTEDIFRKLIAANMKPWAGAEPTYNTGTGILQGEATSFWGTSQAAFSLAAVAGNHSVRLLPATHNFPLHNFNPATAPDPARLVHIHHHGLFDEGSAAANPILDGTLALPAGIREWLQARLPLRETLPAAASIPGRARHSRRKAILVLGMHRSGTSMLAGTIAALGAAHPKRPLRADGNNPKGYWESTPLNFANDELLAAAASSWHDWRPLDPQWLQSLAAERLRDKIKAILASEFGEEPLFFIKDPRICRFVPFMSSILAEMEVDPVALLPLRNPLEVAYSLQRRDGLPLAKSLLLWLRHVIEAEVHSRHMPRCFIRHEQFLIDWRHHVDRAAEMTGIVWPTPIDLAEAEIGRFLTADLHRERATVGELQSHPDVTPLIRTAYEILCAMADDGDSQKLRSELDLMRARFDDACAVVGAAAAAESDHLRGERDAISGAYHELDLERNALADDLDNPPAGRAAPLASRNWRRLTAPLRWLQRPSMRRR</sequence>
<dbReference type="EMBL" id="CP139858">
    <property type="protein sequence ID" value="WQB98200.1"/>
    <property type="molecule type" value="Genomic_DNA"/>
</dbReference>
<dbReference type="Proteomes" id="UP001322481">
    <property type="component" value="Chromosome"/>
</dbReference>
<dbReference type="CDD" id="cd02440">
    <property type="entry name" value="AdoMet_MTases"/>
    <property type="match status" value="1"/>
</dbReference>
<dbReference type="SUPFAM" id="SSF52540">
    <property type="entry name" value="P-loop containing nucleoside triphosphate hydrolases"/>
    <property type="match status" value="1"/>
</dbReference>
<dbReference type="Pfam" id="PF13578">
    <property type="entry name" value="Methyltransf_24"/>
    <property type="match status" value="1"/>
</dbReference>